<dbReference type="SUPFAM" id="SSF74653">
    <property type="entry name" value="TolA/TonB C-terminal domain"/>
    <property type="match status" value="1"/>
</dbReference>
<keyword evidence="4" id="KW-1185">Reference proteome</keyword>
<keyword evidence="2" id="KW-0812">Transmembrane</keyword>
<keyword evidence="2" id="KW-1133">Transmembrane helix</keyword>
<dbReference type="Proteomes" id="UP000673975">
    <property type="component" value="Unassembled WGS sequence"/>
</dbReference>
<gene>
    <name evidence="3" type="ORF">NATSA_02560</name>
</gene>
<evidence type="ECO:0000256" key="2">
    <source>
        <dbReference type="SAM" id="Phobius"/>
    </source>
</evidence>
<feature type="compositionally biased region" description="Acidic residues" evidence="1">
    <location>
        <begin position="73"/>
        <end position="95"/>
    </location>
</feature>
<reference evidence="3" key="1">
    <citation type="submission" date="2021-02" db="EMBL/GenBank/DDBJ databases">
        <title>Natronogracilivirga saccharolytica gen. nov. sp. nov. a new anaerobic, haloalkiliphilic carbohydrate-fermenting bacterium from soda lake and proposing of Cyclonatronumiaceae fam. nov. in the phylum Balneolaeota.</title>
        <authorList>
            <person name="Zhilina T.N."/>
            <person name="Sorokin D.Y."/>
            <person name="Zavarzina D.G."/>
            <person name="Toshchakov S.V."/>
            <person name="Kublanov I.V."/>
        </authorList>
    </citation>
    <scope>NUCLEOTIDE SEQUENCE</scope>
    <source>
        <strain evidence="3">Z-1702</strain>
    </source>
</reference>
<feature type="compositionally biased region" description="Basic and acidic residues" evidence="1">
    <location>
        <begin position="159"/>
        <end position="170"/>
    </location>
</feature>
<dbReference type="AlphaFoldDB" id="A0A8J7RJZ3"/>
<evidence type="ECO:0000256" key="1">
    <source>
        <dbReference type="SAM" id="MobiDB-lite"/>
    </source>
</evidence>
<feature type="region of interest" description="Disordered" evidence="1">
    <location>
        <begin position="54"/>
        <end position="205"/>
    </location>
</feature>
<organism evidence="3 4">
    <name type="scientific">Natronogracilivirga saccharolytica</name>
    <dbReference type="NCBI Taxonomy" id="2812953"/>
    <lineage>
        <taxon>Bacteria</taxon>
        <taxon>Pseudomonadati</taxon>
        <taxon>Balneolota</taxon>
        <taxon>Balneolia</taxon>
        <taxon>Balneolales</taxon>
        <taxon>Cyclonatronaceae</taxon>
        <taxon>Natronogracilivirga</taxon>
    </lineage>
</organism>
<sequence length="273" mass="31515">MRRKLTPDELFGLLITVVMHLIMLLFALYMVIKPDQQERTAFIEVTLGEFQDGTIAEFSREEEEQPETRPDPVEAEPEVPEPEPEETPQPEPEPEEPARDVDLPDQEEEVESDEVVTTPDTEEIDPEQMAEQTEETEEQTAPDPAQQDEEEMEGEEEAGDIRGIRGRADADQGTETDQIRSAPYQLEWEGDFSREPQNQPLPRYVSETETVISVRFEVRPDGTVGQLIPRRRGDPDLEREVFRTLREWRFSRLPSNVPQESQYGTITFRFVLD</sequence>
<comment type="caution">
    <text evidence="3">The sequence shown here is derived from an EMBL/GenBank/DDBJ whole genome shotgun (WGS) entry which is preliminary data.</text>
</comment>
<protein>
    <submittedName>
        <fullName evidence="3">Energy transducer TonB</fullName>
    </submittedName>
</protein>
<feature type="transmembrane region" description="Helical" evidence="2">
    <location>
        <begin position="12"/>
        <end position="32"/>
    </location>
</feature>
<feature type="compositionally biased region" description="Acidic residues" evidence="1">
    <location>
        <begin position="103"/>
        <end position="158"/>
    </location>
</feature>
<evidence type="ECO:0000313" key="4">
    <source>
        <dbReference type="Proteomes" id="UP000673975"/>
    </source>
</evidence>
<keyword evidence="2" id="KW-0472">Membrane</keyword>
<evidence type="ECO:0000313" key="3">
    <source>
        <dbReference type="EMBL" id="MBP3191538.1"/>
    </source>
</evidence>
<dbReference type="EMBL" id="JAFIDN010000002">
    <property type="protein sequence ID" value="MBP3191538.1"/>
    <property type="molecule type" value="Genomic_DNA"/>
</dbReference>
<proteinExistence type="predicted"/>
<name>A0A8J7RJZ3_9BACT</name>
<accession>A0A8J7RJZ3</accession>
<dbReference type="RefSeq" id="WP_210510148.1">
    <property type="nucleotide sequence ID" value="NZ_JAFIDN010000002.1"/>
</dbReference>